<dbReference type="GO" id="GO:0005737">
    <property type="term" value="C:cytoplasm"/>
    <property type="evidence" value="ECO:0007669"/>
    <property type="project" value="TreeGrafter"/>
</dbReference>
<dbReference type="InterPro" id="IPR012349">
    <property type="entry name" value="Split_barrel_FMN-bd"/>
</dbReference>
<dbReference type="Proteomes" id="UP000242367">
    <property type="component" value="Unassembled WGS sequence"/>
</dbReference>
<dbReference type="InterPro" id="IPR001509">
    <property type="entry name" value="Epimerase_deHydtase"/>
</dbReference>
<dbReference type="EMBL" id="MTBP01000004">
    <property type="protein sequence ID" value="POM23093.1"/>
    <property type="molecule type" value="Genomic_DNA"/>
</dbReference>
<keyword evidence="2" id="KW-0560">Oxidoreductase</keyword>
<gene>
    <name evidence="2" type="ORF">BTM25_52990</name>
</gene>
<keyword evidence="3" id="KW-1185">Reference proteome</keyword>
<dbReference type="InterPro" id="IPR036291">
    <property type="entry name" value="NAD(P)-bd_dom_sf"/>
</dbReference>
<dbReference type="PANTHER" id="PTHR48079:SF6">
    <property type="entry name" value="NAD(P)-BINDING DOMAIN-CONTAINING PROTEIN-RELATED"/>
    <property type="match status" value="1"/>
</dbReference>
<evidence type="ECO:0000259" key="1">
    <source>
        <dbReference type="Pfam" id="PF01370"/>
    </source>
</evidence>
<dbReference type="Gene3D" id="3.40.50.720">
    <property type="entry name" value="NAD(P)-binding Rossmann-like Domain"/>
    <property type="match status" value="1"/>
</dbReference>
<dbReference type="SUPFAM" id="SSF50475">
    <property type="entry name" value="FMN-binding split barrel"/>
    <property type="match status" value="1"/>
</dbReference>
<organism evidence="2 3">
    <name type="scientific">Actinomadura rubteroloni</name>
    <dbReference type="NCBI Taxonomy" id="1926885"/>
    <lineage>
        <taxon>Bacteria</taxon>
        <taxon>Bacillati</taxon>
        <taxon>Actinomycetota</taxon>
        <taxon>Actinomycetes</taxon>
        <taxon>Streptosporangiales</taxon>
        <taxon>Thermomonosporaceae</taxon>
        <taxon>Actinomadura</taxon>
    </lineage>
</organism>
<dbReference type="GO" id="GO:0004029">
    <property type="term" value="F:aldehyde dehydrogenase (NAD+) activity"/>
    <property type="evidence" value="ECO:0007669"/>
    <property type="project" value="TreeGrafter"/>
</dbReference>
<dbReference type="AlphaFoldDB" id="A0A2P4UDF7"/>
<dbReference type="SUPFAM" id="SSF51735">
    <property type="entry name" value="NAD(P)-binding Rossmann-fold domains"/>
    <property type="match status" value="1"/>
</dbReference>
<evidence type="ECO:0000313" key="3">
    <source>
        <dbReference type="Proteomes" id="UP000242367"/>
    </source>
</evidence>
<dbReference type="PANTHER" id="PTHR48079">
    <property type="entry name" value="PROTEIN YEEZ"/>
    <property type="match status" value="1"/>
</dbReference>
<dbReference type="RefSeq" id="WP_103565810.1">
    <property type="nucleotide sequence ID" value="NZ_MTBP01000004.1"/>
</dbReference>
<protein>
    <submittedName>
        <fullName evidence="2">Putative nitroreductase</fullName>
        <ecNumber evidence="2">1.-.-.-</ecNumber>
    </submittedName>
</protein>
<dbReference type="Gene3D" id="2.30.110.10">
    <property type="entry name" value="Electron Transport, Fmn-binding Protein, Chain A"/>
    <property type="match status" value="1"/>
</dbReference>
<sequence>MRVFLTGASGFVGSHAVRALVEAGHRPRALVRDPAKAVRVLGALGIAAKDIELVRGDMLDAATVAAALEGCDAAIHAAAALGVTGRPADLDAVNVTGTKNVVGGAVAAGLSPVVHVSTVAVFLPTSAPVITAESPLAGGRTGYGRSKLAAERYVRGLQDAGAPVTIVYPGGVCGPDQPAPDALMEGLAAALRFAWPLTAGGVSVLDVRDLAAALARTVTGGKTGERWLLGGHYLTWPELAALCDAATGVRSVKIPLPGAVVTGAGAALDAVRRVRPVPYPLTRDAAEFMARLVPTDDRPALDALGLELRPVRETVTDALRFLAASGRLDARRAGRLGGARRPSLVQRGLGPAVRRMAAAPWFRKVGPKVVPPADRALNRLTGGRFLLSQAMVPSLLLTTRGAVTGRPRRTPLACLPDGDGWLVVGSNFGRAAHPAWTGNLLRHPSALVTWRGRTVPVTARLLDGPERAAAWPRLVAVWPVYDRYVESSGRTLRVFRLSPVRQVRPRKVRDSRRPSAR</sequence>
<feature type="domain" description="NAD-dependent epimerase/dehydratase" evidence="1">
    <location>
        <begin position="3"/>
        <end position="220"/>
    </location>
</feature>
<dbReference type="EC" id="1.-.-.-" evidence="2"/>
<name>A0A2P4UDF7_9ACTN</name>
<dbReference type="NCBIfam" id="TIGR00026">
    <property type="entry name" value="hi_GC_TIGR00026"/>
    <property type="match status" value="1"/>
</dbReference>
<proteinExistence type="predicted"/>
<dbReference type="InterPro" id="IPR004378">
    <property type="entry name" value="F420H2_quin_Rdtase"/>
</dbReference>
<dbReference type="Pfam" id="PF01370">
    <property type="entry name" value="Epimerase"/>
    <property type="match status" value="1"/>
</dbReference>
<dbReference type="Pfam" id="PF04075">
    <property type="entry name" value="F420H2_quin_red"/>
    <property type="match status" value="1"/>
</dbReference>
<evidence type="ECO:0000313" key="2">
    <source>
        <dbReference type="EMBL" id="POM23093.1"/>
    </source>
</evidence>
<dbReference type="InterPro" id="IPR051783">
    <property type="entry name" value="NAD(P)-dependent_oxidoreduct"/>
</dbReference>
<accession>A0A2P4UDF7</accession>
<reference evidence="2 3" key="1">
    <citation type="journal article" date="2017" name="Chemistry">
        <title>Isolation, Biosynthesis and Chemical Modifications of Rubterolones A-F: Rare Tropolone Alkaloids from Actinomadura sp. 5-2.</title>
        <authorList>
            <person name="Guo H."/>
            <person name="Benndorf R."/>
            <person name="Leichnitz D."/>
            <person name="Klassen J.L."/>
            <person name="Vollmers J."/>
            <person name="Gorls H."/>
            <person name="Steinacker M."/>
            <person name="Weigel C."/>
            <person name="Dahse H.M."/>
            <person name="Kaster A.K."/>
            <person name="de Beer Z.W."/>
            <person name="Poulsen M."/>
            <person name="Beemelmanns C."/>
        </authorList>
    </citation>
    <scope>NUCLEOTIDE SEQUENCE [LARGE SCALE GENOMIC DNA]</scope>
    <source>
        <strain evidence="2 3">5-2</strain>
    </source>
</reference>
<comment type="caution">
    <text evidence="2">The sequence shown here is derived from an EMBL/GenBank/DDBJ whole genome shotgun (WGS) entry which is preliminary data.</text>
</comment>